<dbReference type="GO" id="GO:0005737">
    <property type="term" value="C:cytoplasm"/>
    <property type="evidence" value="ECO:0000318"/>
    <property type="project" value="GO_Central"/>
</dbReference>
<dbReference type="EMBL" id="KB095821">
    <property type="protein sequence ID" value="ESO11375.1"/>
    <property type="molecule type" value="Genomic_DNA"/>
</dbReference>
<dbReference type="KEGG" id="hro:HELRODRAFT_194833"/>
<feature type="compositionally biased region" description="Acidic residues" evidence="5">
    <location>
        <begin position="410"/>
        <end position="422"/>
    </location>
</feature>
<dbReference type="Proteomes" id="UP000015101">
    <property type="component" value="Unassembled WGS sequence"/>
</dbReference>
<evidence type="ECO:0000313" key="8">
    <source>
        <dbReference type="EnsemblMetazoa" id="HelroP194833"/>
    </source>
</evidence>
<dbReference type="eggNOG" id="KOG0032">
    <property type="taxonomic scope" value="Eukaryota"/>
</dbReference>
<dbReference type="GO" id="GO:0005516">
    <property type="term" value="F:calmodulin binding"/>
    <property type="evidence" value="ECO:0000318"/>
    <property type="project" value="GO_Central"/>
</dbReference>
<evidence type="ECO:0000259" key="6">
    <source>
        <dbReference type="PROSITE" id="PS50011"/>
    </source>
</evidence>
<evidence type="ECO:0000313" key="9">
    <source>
        <dbReference type="Proteomes" id="UP000015101"/>
    </source>
</evidence>
<dbReference type="InterPro" id="IPR011009">
    <property type="entry name" value="Kinase-like_dom_sf"/>
</dbReference>
<dbReference type="GO" id="GO:0005524">
    <property type="term" value="F:ATP binding"/>
    <property type="evidence" value="ECO:0007669"/>
    <property type="project" value="UniProtKB-UniRule"/>
</dbReference>
<reference evidence="8" key="3">
    <citation type="submission" date="2015-06" db="UniProtKB">
        <authorList>
            <consortium name="EnsemblMetazoa"/>
        </authorList>
    </citation>
    <scope>IDENTIFICATION</scope>
</reference>
<gene>
    <name evidence="8" type="primary">20213163</name>
    <name evidence="7" type="ORF">HELRODRAFT_194833</name>
</gene>
<dbReference type="OMA" id="EMQHPHI"/>
<dbReference type="PANTHER" id="PTHR24347">
    <property type="entry name" value="SERINE/THREONINE-PROTEIN KINASE"/>
    <property type="match status" value="1"/>
</dbReference>
<reference evidence="7 9" key="2">
    <citation type="journal article" date="2013" name="Nature">
        <title>Insights into bilaterian evolution from three spiralian genomes.</title>
        <authorList>
            <person name="Simakov O."/>
            <person name="Marletaz F."/>
            <person name="Cho S.J."/>
            <person name="Edsinger-Gonzales E."/>
            <person name="Havlak P."/>
            <person name="Hellsten U."/>
            <person name="Kuo D.H."/>
            <person name="Larsson T."/>
            <person name="Lv J."/>
            <person name="Arendt D."/>
            <person name="Savage R."/>
            <person name="Osoegawa K."/>
            <person name="de Jong P."/>
            <person name="Grimwood J."/>
            <person name="Chapman J.A."/>
            <person name="Shapiro H."/>
            <person name="Aerts A."/>
            <person name="Otillar R.P."/>
            <person name="Terry A.Y."/>
            <person name="Boore J.L."/>
            <person name="Grigoriev I.V."/>
            <person name="Lindberg D.R."/>
            <person name="Seaver E.C."/>
            <person name="Weisblat D.A."/>
            <person name="Putnam N.H."/>
            <person name="Rokhsar D.S."/>
        </authorList>
    </citation>
    <scope>NUCLEOTIDE SEQUENCE</scope>
</reference>
<dbReference type="InterPro" id="IPR000719">
    <property type="entry name" value="Prot_kinase_dom"/>
</dbReference>
<dbReference type="InterPro" id="IPR008271">
    <property type="entry name" value="Ser/Thr_kinase_AS"/>
</dbReference>
<comment type="similarity">
    <text evidence="4">Belongs to the protein kinase superfamily.</text>
</comment>
<evidence type="ECO:0000256" key="3">
    <source>
        <dbReference type="PROSITE-ProRule" id="PRU10141"/>
    </source>
</evidence>
<organism evidence="8 9">
    <name type="scientific">Helobdella robusta</name>
    <name type="common">Californian leech</name>
    <dbReference type="NCBI Taxonomy" id="6412"/>
    <lineage>
        <taxon>Eukaryota</taxon>
        <taxon>Metazoa</taxon>
        <taxon>Spiralia</taxon>
        <taxon>Lophotrochozoa</taxon>
        <taxon>Annelida</taxon>
        <taxon>Clitellata</taxon>
        <taxon>Hirudinea</taxon>
        <taxon>Rhynchobdellida</taxon>
        <taxon>Glossiphoniidae</taxon>
        <taxon>Helobdella</taxon>
    </lineage>
</organism>
<dbReference type="InterPro" id="IPR017441">
    <property type="entry name" value="Protein_kinase_ATP_BS"/>
</dbReference>
<evidence type="ECO:0000256" key="1">
    <source>
        <dbReference type="ARBA" id="ARBA00022741"/>
    </source>
</evidence>
<dbReference type="PROSITE" id="PS50011">
    <property type="entry name" value="PROTEIN_KINASE_DOM"/>
    <property type="match status" value="1"/>
</dbReference>
<evidence type="ECO:0000256" key="2">
    <source>
        <dbReference type="ARBA" id="ARBA00022840"/>
    </source>
</evidence>
<feature type="compositionally biased region" description="Polar residues" evidence="5">
    <location>
        <begin position="430"/>
        <end position="442"/>
    </location>
</feature>
<sequence>MKNNKGEDAKERVESGGGGRLDFWLKESIKDVKFSDEYVIDRELGRGATSIVYRCRCRRTSKEWAVKMINKKVERRIVATEIGVLLKLNHPNIFNFQFDSKTSPEDNVECVGIKCQIRLKEVYESTAVIHMILELVTGGELFDRIVSCGFYSEKEAIKCVSQMLEAVQYLHNNDIIHRDLKPENLLYEDESDDAKLKIADFGLSKITEHNIQMQTICGTPGYCAPEVLKGHRYDSSVDLWSIGVITYILLCGYEPFYGNTENETFKKILLCQYVFDSPWWDDVTDVAKDFVSRLLLANPSERMTTSQALQHPWLTGKDKVTFKEHLPNVKDKLKDFNAKRKLKAATDVLMALKFRHPHPPNDDVIPSDVHGEDKCVISPAEKEDKDQNEDAGDGDKIDGATGDKNAESCNGDEEEDGGDVDDGGGCCCASTSNQQPRATSPFSAAAKCSSK</sequence>
<dbReference type="FunFam" id="1.10.510.10:FF:001435">
    <property type="entry name" value="Probable myosin light chain kinase DDB_G0275057"/>
    <property type="match status" value="1"/>
</dbReference>
<dbReference type="SUPFAM" id="SSF56112">
    <property type="entry name" value="Protein kinase-like (PK-like)"/>
    <property type="match status" value="1"/>
</dbReference>
<name>T1FWG8_HELRO</name>
<dbReference type="GO" id="GO:0004683">
    <property type="term" value="F:calcium/calmodulin-dependent protein kinase activity"/>
    <property type="evidence" value="ECO:0000318"/>
    <property type="project" value="GO_Central"/>
</dbReference>
<keyword evidence="1 3" id="KW-0547">Nucleotide-binding</keyword>
<dbReference type="STRING" id="6412.T1FWG8"/>
<keyword evidence="2 3" id="KW-0067">ATP-binding</keyword>
<proteinExistence type="inferred from homology"/>
<dbReference type="PROSITE" id="PS00107">
    <property type="entry name" value="PROTEIN_KINASE_ATP"/>
    <property type="match status" value="1"/>
</dbReference>
<accession>T1FWG8</accession>
<evidence type="ECO:0000256" key="4">
    <source>
        <dbReference type="RuleBase" id="RU000304"/>
    </source>
</evidence>
<feature type="domain" description="Protein kinase" evidence="6">
    <location>
        <begin position="38"/>
        <end position="314"/>
    </location>
</feature>
<keyword evidence="4" id="KW-0808">Transferase</keyword>
<reference evidence="9" key="1">
    <citation type="submission" date="2012-12" db="EMBL/GenBank/DDBJ databases">
        <authorList>
            <person name="Hellsten U."/>
            <person name="Grimwood J."/>
            <person name="Chapman J.A."/>
            <person name="Shapiro H."/>
            <person name="Aerts A."/>
            <person name="Otillar R.P."/>
            <person name="Terry A.Y."/>
            <person name="Boore J.L."/>
            <person name="Simakov O."/>
            <person name="Marletaz F."/>
            <person name="Cho S.-J."/>
            <person name="Edsinger-Gonzales E."/>
            <person name="Havlak P."/>
            <person name="Kuo D.-H."/>
            <person name="Larsson T."/>
            <person name="Lv J."/>
            <person name="Arendt D."/>
            <person name="Savage R."/>
            <person name="Osoegawa K."/>
            <person name="de Jong P."/>
            <person name="Lindberg D.R."/>
            <person name="Seaver E.C."/>
            <person name="Weisblat D.A."/>
            <person name="Putnam N.H."/>
            <person name="Grigoriev I.V."/>
            <person name="Rokhsar D.S."/>
        </authorList>
    </citation>
    <scope>NUCLEOTIDE SEQUENCE</scope>
</reference>
<dbReference type="EnsemblMetazoa" id="HelroT194833">
    <property type="protein sequence ID" value="HelroP194833"/>
    <property type="gene ID" value="HelroG194833"/>
</dbReference>
<feature type="binding site" evidence="3">
    <location>
        <position position="67"/>
    </location>
    <ligand>
        <name>ATP</name>
        <dbReference type="ChEBI" id="CHEBI:30616"/>
    </ligand>
</feature>
<keyword evidence="9" id="KW-1185">Reference proteome</keyword>
<dbReference type="HOGENOM" id="CLU_000288_63_0_1"/>
<dbReference type="AlphaFoldDB" id="T1FWG8"/>
<dbReference type="SMART" id="SM00220">
    <property type="entry name" value="S_TKc"/>
    <property type="match status" value="1"/>
</dbReference>
<keyword evidence="4" id="KW-0418">Kinase</keyword>
<dbReference type="Gene3D" id="1.10.510.10">
    <property type="entry name" value="Transferase(Phosphotransferase) domain 1"/>
    <property type="match status" value="1"/>
</dbReference>
<keyword evidence="4" id="KW-0723">Serine/threonine-protein kinase</keyword>
<dbReference type="CTD" id="20213163"/>
<feature type="region of interest" description="Disordered" evidence="5">
    <location>
        <begin position="378"/>
        <end position="451"/>
    </location>
</feature>
<dbReference type="EMBL" id="AMQM01008657">
    <property type="status" value="NOT_ANNOTATED_CDS"/>
    <property type="molecule type" value="Genomic_DNA"/>
</dbReference>
<evidence type="ECO:0000313" key="7">
    <source>
        <dbReference type="EMBL" id="ESO11375.1"/>
    </source>
</evidence>
<dbReference type="PROSITE" id="PS00108">
    <property type="entry name" value="PROTEIN_KINASE_ST"/>
    <property type="match status" value="1"/>
</dbReference>
<dbReference type="Pfam" id="PF00069">
    <property type="entry name" value="Pkinase"/>
    <property type="match status" value="1"/>
</dbReference>
<dbReference type="Gene3D" id="3.30.200.20">
    <property type="entry name" value="Phosphorylase Kinase, domain 1"/>
    <property type="match status" value="2"/>
</dbReference>
<dbReference type="InParanoid" id="T1FWG8"/>
<dbReference type="OrthoDB" id="40902at2759"/>
<dbReference type="GeneID" id="20213163"/>
<dbReference type="GO" id="GO:0007165">
    <property type="term" value="P:signal transduction"/>
    <property type="evidence" value="ECO:0000318"/>
    <property type="project" value="GO_Central"/>
</dbReference>
<protein>
    <recommendedName>
        <fullName evidence="6">Protein kinase domain-containing protein</fullName>
    </recommendedName>
</protein>
<dbReference type="RefSeq" id="XP_009010535.1">
    <property type="nucleotide sequence ID" value="XM_009012287.1"/>
</dbReference>
<evidence type="ECO:0000256" key="5">
    <source>
        <dbReference type="SAM" id="MobiDB-lite"/>
    </source>
</evidence>